<evidence type="ECO:0000256" key="1">
    <source>
        <dbReference type="ARBA" id="ARBA00023284"/>
    </source>
</evidence>
<dbReference type="InterPro" id="IPR012336">
    <property type="entry name" value="Thioredoxin-like_fold"/>
</dbReference>
<keyword evidence="2" id="KW-0732">Signal</keyword>
<dbReference type="InterPro" id="IPR036249">
    <property type="entry name" value="Thioredoxin-like_sf"/>
</dbReference>
<evidence type="ECO:0000313" key="4">
    <source>
        <dbReference type="EMBL" id="MBC9929099.1"/>
    </source>
</evidence>
<dbReference type="SUPFAM" id="SSF52833">
    <property type="entry name" value="Thioredoxin-like"/>
    <property type="match status" value="1"/>
</dbReference>
<evidence type="ECO:0000259" key="3">
    <source>
        <dbReference type="PROSITE" id="PS51352"/>
    </source>
</evidence>
<feature type="chain" id="PRO_5045088691" description="Thioredoxin domain-containing protein" evidence="2">
    <location>
        <begin position="22"/>
        <end position="421"/>
    </location>
</feature>
<organism evidence="4 5">
    <name type="scientific">Chitinophaga qingshengii</name>
    <dbReference type="NCBI Taxonomy" id="1569794"/>
    <lineage>
        <taxon>Bacteria</taxon>
        <taxon>Pseudomonadati</taxon>
        <taxon>Bacteroidota</taxon>
        <taxon>Chitinophagia</taxon>
        <taxon>Chitinophagales</taxon>
        <taxon>Chitinophagaceae</taxon>
        <taxon>Chitinophaga</taxon>
    </lineage>
</organism>
<dbReference type="Proteomes" id="UP000659124">
    <property type="component" value="Unassembled WGS sequence"/>
</dbReference>
<accession>A0ABR7TI88</accession>
<feature type="signal peptide" evidence="2">
    <location>
        <begin position="1"/>
        <end position="21"/>
    </location>
</feature>
<feature type="domain" description="Thioredoxin" evidence="3">
    <location>
        <begin position="24"/>
        <end position="176"/>
    </location>
</feature>
<reference evidence="4 5" key="1">
    <citation type="submission" date="2020-09" db="EMBL/GenBank/DDBJ databases">
        <title>Genome sequences of type strains of Chitinophaga qingshengii and Chitinophaga varians.</title>
        <authorList>
            <person name="Kittiwongwattana C."/>
        </authorList>
    </citation>
    <scope>NUCLEOTIDE SEQUENCE [LARGE SCALE GENOMIC DNA]</scope>
    <source>
        <strain evidence="4 5">JCM 30026</strain>
    </source>
</reference>
<dbReference type="PANTHER" id="PTHR42852:SF18">
    <property type="entry name" value="CHROMOSOME UNDETERMINED SCAFFOLD_47, WHOLE GENOME SHOTGUN SEQUENCE"/>
    <property type="match status" value="1"/>
</dbReference>
<sequence length="421" mass="48078">MKLRIIIFLLLSIAASFPIKAQKLNIGDKCPDILLRSLLNHQRKKGNLVTDFNNKPLIIDFWFSNCGPCLEFIPKLDTLQKSYHNEFNILCATLDNEETVKKTFTKNVNLSKTKLPIATNIETTSDLLKLFPHTMEPHEIWIGKDGIIKAISSHYYVTPSNIEKFINNQPLNIPEKKEITDPKIAGKPLLLVDNEYSGGKGKLYYLYIGKADPQLPGISKVSFDKTTGEGRILCQNCPVHTMYEVAYKRRGVHTPMKVTNKYKDSTKFIPDILTMKGIYCFEVIIKDTSEVKAQQLMKRELDNFFGLKSSLTQELVPCYVLSSTKTTERFKSKDKDDTNSSHDIEGNNIIVKNIGIYAVMRNRLYNNLPYNVINETGYDGIVNLVVPHSTDINQLKKSLNQYGLDLNLEMRNEERIILEDM</sequence>
<protein>
    <recommendedName>
        <fullName evidence="3">Thioredoxin domain-containing protein</fullName>
    </recommendedName>
</protein>
<dbReference type="PANTHER" id="PTHR42852">
    <property type="entry name" value="THIOL:DISULFIDE INTERCHANGE PROTEIN DSBE"/>
    <property type="match status" value="1"/>
</dbReference>
<keyword evidence="5" id="KW-1185">Reference proteome</keyword>
<dbReference type="InterPro" id="IPR050553">
    <property type="entry name" value="Thioredoxin_ResA/DsbE_sf"/>
</dbReference>
<evidence type="ECO:0000256" key="2">
    <source>
        <dbReference type="SAM" id="SignalP"/>
    </source>
</evidence>
<keyword evidence="1" id="KW-0676">Redox-active center</keyword>
<dbReference type="InterPro" id="IPR017937">
    <property type="entry name" value="Thioredoxin_CS"/>
</dbReference>
<proteinExistence type="predicted"/>
<dbReference type="Pfam" id="PF13905">
    <property type="entry name" value="Thioredoxin_8"/>
    <property type="match status" value="1"/>
</dbReference>
<dbReference type="Gene3D" id="3.40.30.10">
    <property type="entry name" value="Glutaredoxin"/>
    <property type="match status" value="1"/>
</dbReference>
<dbReference type="PROSITE" id="PS51352">
    <property type="entry name" value="THIOREDOXIN_2"/>
    <property type="match status" value="1"/>
</dbReference>
<dbReference type="RefSeq" id="WP_188086249.1">
    <property type="nucleotide sequence ID" value="NZ_JACVFC010000001.1"/>
</dbReference>
<gene>
    <name evidence="4" type="ORF">ICL07_01865</name>
</gene>
<name>A0ABR7TI88_9BACT</name>
<dbReference type="PROSITE" id="PS00194">
    <property type="entry name" value="THIOREDOXIN_1"/>
    <property type="match status" value="1"/>
</dbReference>
<comment type="caution">
    <text evidence="4">The sequence shown here is derived from an EMBL/GenBank/DDBJ whole genome shotgun (WGS) entry which is preliminary data.</text>
</comment>
<dbReference type="InterPro" id="IPR013766">
    <property type="entry name" value="Thioredoxin_domain"/>
</dbReference>
<dbReference type="EMBL" id="JACVFC010000001">
    <property type="protein sequence ID" value="MBC9929099.1"/>
    <property type="molecule type" value="Genomic_DNA"/>
</dbReference>
<evidence type="ECO:0000313" key="5">
    <source>
        <dbReference type="Proteomes" id="UP000659124"/>
    </source>
</evidence>